<evidence type="ECO:0000313" key="1">
    <source>
        <dbReference type="EMBL" id="QGT52357.1"/>
    </source>
</evidence>
<proteinExistence type="predicted"/>
<protein>
    <submittedName>
        <fullName evidence="1">Uncharacterized protein</fullName>
    </submittedName>
</protein>
<evidence type="ECO:0000313" key="2">
    <source>
        <dbReference type="Proteomes" id="UP000426439"/>
    </source>
</evidence>
<gene>
    <name evidence="1" type="ORF">5171F_000011</name>
</gene>
<reference evidence="1 2" key="1">
    <citation type="submission" date="2019-11" db="EMBL/GenBank/DDBJ databases">
        <title>Genome Sequences of 31 Lactococcus lactis Bacteriophages Isolated from Foods.</title>
        <authorList>
            <person name="Marcelli B."/>
            <person name="de Jong A."/>
            <person name="Kuipers O.P."/>
        </authorList>
    </citation>
    <scope>NUCLEOTIDE SEQUENCE [LARGE SCALE GENOMIC DNA]</scope>
</reference>
<organism evidence="1 2">
    <name type="scientific">Lactococcus phage 5171F</name>
    <dbReference type="NCBI Taxonomy" id="2675235"/>
    <lineage>
        <taxon>Viruses</taxon>
        <taxon>Duplodnaviria</taxon>
        <taxon>Heunggongvirae</taxon>
        <taxon>Uroviricota</taxon>
        <taxon>Caudoviricetes</taxon>
        <taxon>Ceduovirus</taxon>
        <taxon>Ceduovirus cv5171F</taxon>
    </lineage>
</organism>
<dbReference type="Proteomes" id="UP000426439">
    <property type="component" value="Segment"/>
</dbReference>
<sequence>MTALVIGLIALKKLRTAVECIIKDMKEVSTIVKVIVFDENGKKILEGDR</sequence>
<accession>A0A650EQX6</accession>
<dbReference type="EMBL" id="MN689503">
    <property type="protein sequence ID" value="QGT52357.1"/>
    <property type="molecule type" value="Genomic_DNA"/>
</dbReference>
<keyword evidence="2" id="KW-1185">Reference proteome</keyword>
<name>A0A650EQX6_9CAUD</name>